<evidence type="ECO:0000256" key="1">
    <source>
        <dbReference type="SAM" id="MobiDB-lite"/>
    </source>
</evidence>
<keyword evidence="3" id="KW-1185">Reference proteome</keyword>
<feature type="compositionally biased region" description="Polar residues" evidence="1">
    <location>
        <begin position="1"/>
        <end position="13"/>
    </location>
</feature>
<name>A0A9J6DUW2_RHIMP</name>
<reference evidence="2" key="1">
    <citation type="journal article" date="2020" name="Cell">
        <title>Large-Scale Comparative Analyses of Tick Genomes Elucidate Their Genetic Diversity and Vector Capacities.</title>
        <authorList>
            <consortium name="Tick Genome and Microbiome Consortium (TIGMIC)"/>
            <person name="Jia N."/>
            <person name="Wang J."/>
            <person name="Shi W."/>
            <person name="Du L."/>
            <person name="Sun Y."/>
            <person name="Zhan W."/>
            <person name="Jiang J.F."/>
            <person name="Wang Q."/>
            <person name="Zhang B."/>
            <person name="Ji P."/>
            <person name="Bell-Sakyi L."/>
            <person name="Cui X.M."/>
            <person name="Yuan T.T."/>
            <person name="Jiang B.G."/>
            <person name="Yang W.F."/>
            <person name="Lam T.T."/>
            <person name="Chang Q.C."/>
            <person name="Ding S.J."/>
            <person name="Wang X.J."/>
            <person name="Zhu J.G."/>
            <person name="Ruan X.D."/>
            <person name="Zhao L."/>
            <person name="Wei J.T."/>
            <person name="Ye R.Z."/>
            <person name="Que T.C."/>
            <person name="Du C.H."/>
            <person name="Zhou Y.H."/>
            <person name="Cheng J.X."/>
            <person name="Dai P.F."/>
            <person name="Guo W.B."/>
            <person name="Han X.H."/>
            <person name="Huang E.J."/>
            <person name="Li L.F."/>
            <person name="Wei W."/>
            <person name="Gao Y.C."/>
            <person name="Liu J.Z."/>
            <person name="Shao H.Z."/>
            <person name="Wang X."/>
            <person name="Wang C.C."/>
            <person name="Yang T.C."/>
            <person name="Huo Q.B."/>
            <person name="Li W."/>
            <person name="Chen H.Y."/>
            <person name="Chen S.E."/>
            <person name="Zhou L.G."/>
            <person name="Ni X.B."/>
            <person name="Tian J.H."/>
            <person name="Sheng Y."/>
            <person name="Liu T."/>
            <person name="Pan Y.S."/>
            <person name="Xia L.Y."/>
            <person name="Li J."/>
            <person name="Zhao F."/>
            <person name="Cao W.C."/>
        </authorList>
    </citation>
    <scope>NUCLEOTIDE SEQUENCE</scope>
    <source>
        <strain evidence="2">Rmic-2018</strain>
    </source>
</reference>
<evidence type="ECO:0000313" key="3">
    <source>
        <dbReference type="Proteomes" id="UP000821866"/>
    </source>
</evidence>
<reference evidence="2" key="2">
    <citation type="submission" date="2021-09" db="EMBL/GenBank/DDBJ databases">
        <authorList>
            <person name="Jia N."/>
            <person name="Wang J."/>
            <person name="Shi W."/>
            <person name="Du L."/>
            <person name="Sun Y."/>
            <person name="Zhan W."/>
            <person name="Jiang J."/>
            <person name="Wang Q."/>
            <person name="Zhang B."/>
            <person name="Ji P."/>
            <person name="Sakyi L.B."/>
            <person name="Cui X."/>
            <person name="Yuan T."/>
            <person name="Jiang B."/>
            <person name="Yang W."/>
            <person name="Lam T.T.-Y."/>
            <person name="Chang Q."/>
            <person name="Ding S."/>
            <person name="Wang X."/>
            <person name="Zhu J."/>
            <person name="Ruan X."/>
            <person name="Zhao L."/>
            <person name="Wei J."/>
            <person name="Que T."/>
            <person name="Du C."/>
            <person name="Cheng J."/>
            <person name="Dai P."/>
            <person name="Han X."/>
            <person name="Huang E."/>
            <person name="Gao Y."/>
            <person name="Liu J."/>
            <person name="Shao H."/>
            <person name="Ye R."/>
            <person name="Li L."/>
            <person name="Wei W."/>
            <person name="Wang X."/>
            <person name="Wang C."/>
            <person name="Huo Q."/>
            <person name="Li W."/>
            <person name="Guo W."/>
            <person name="Chen H."/>
            <person name="Chen S."/>
            <person name="Zhou L."/>
            <person name="Zhou L."/>
            <person name="Ni X."/>
            <person name="Tian J."/>
            <person name="Zhou Y."/>
            <person name="Sheng Y."/>
            <person name="Liu T."/>
            <person name="Pan Y."/>
            <person name="Xia L."/>
            <person name="Li J."/>
            <person name="Zhao F."/>
            <person name="Cao W."/>
        </authorList>
    </citation>
    <scope>NUCLEOTIDE SEQUENCE</scope>
    <source>
        <strain evidence="2">Rmic-2018</strain>
        <tissue evidence="2">Larvae</tissue>
    </source>
</reference>
<accession>A0A9J6DUW2</accession>
<dbReference type="VEuPathDB" id="VectorBase:LOC119169743"/>
<feature type="region of interest" description="Disordered" evidence="1">
    <location>
        <begin position="1"/>
        <end position="23"/>
    </location>
</feature>
<proteinExistence type="predicted"/>
<dbReference type="EMBL" id="JABSTU010000007">
    <property type="protein sequence ID" value="KAH8025860.1"/>
    <property type="molecule type" value="Genomic_DNA"/>
</dbReference>
<evidence type="ECO:0008006" key="4">
    <source>
        <dbReference type="Google" id="ProtNLM"/>
    </source>
</evidence>
<organism evidence="2 3">
    <name type="scientific">Rhipicephalus microplus</name>
    <name type="common">Cattle tick</name>
    <name type="synonym">Boophilus microplus</name>
    <dbReference type="NCBI Taxonomy" id="6941"/>
    <lineage>
        <taxon>Eukaryota</taxon>
        <taxon>Metazoa</taxon>
        <taxon>Ecdysozoa</taxon>
        <taxon>Arthropoda</taxon>
        <taxon>Chelicerata</taxon>
        <taxon>Arachnida</taxon>
        <taxon>Acari</taxon>
        <taxon>Parasitiformes</taxon>
        <taxon>Ixodida</taxon>
        <taxon>Ixodoidea</taxon>
        <taxon>Ixodidae</taxon>
        <taxon>Rhipicephalinae</taxon>
        <taxon>Rhipicephalus</taxon>
        <taxon>Boophilus</taxon>
    </lineage>
</organism>
<dbReference type="AlphaFoldDB" id="A0A9J6DUW2"/>
<gene>
    <name evidence="2" type="ORF">HPB51_013459</name>
</gene>
<protein>
    <recommendedName>
        <fullName evidence="4">Monocarboxylate transporter</fullName>
    </recommendedName>
</protein>
<evidence type="ECO:0000313" key="2">
    <source>
        <dbReference type="EMBL" id="KAH8025860.1"/>
    </source>
</evidence>
<comment type="caution">
    <text evidence="2">The sequence shown here is derived from an EMBL/GenBank/DDBJ whole genome shotgun (WGS) entry which is preliminary data.</text>
</comment>
<dbReference type="Proteomes" id="UP000821866">
    <property type="component" value="Unassembled WGS sequence"/>
</dbReference>
<sequence>MPGSLTPGTTANESPGPESLAGSKVASHLQDRCWIIPFVAACVTFLTTIIESNRGYLYVLFMEEYHADHATASWPGNILLSASHLSGIGPIICLPFQ</sequence>